<evidence type="ECO:0000313" key="3">
    <source>
        <dbReference type="Proteomes" id="UP001107558"/>
    </source>
</evidence>
<sequence length="197" mass="22708">MEFHQVMGPDGRTLSVSRSGPDLSEFKSAKLRNEEFSEMCSGLRNLKKNEISQNKVFKIQNQDELRKSESSEQWYVDSGASKHICTNLSLFTSIDYIDQVVVVADGFKIKAEGIGTVEILVQDQAGRYVKLTLYEVLYFSSKKFSNLISVHKLAQDKFNIKFECDDCIITKQELSIKIKMDYLYTLYSYNVNYIFIK</sequence>
<comment type="caution">
    <text evidence="2">The sequence shown here is derived from an EMBL/GenBank/DDBJ whole genome shotgun (WGS) entry which is preliminary data.</text>
</comment>
<dbReference type="AlphaFoldDB" id="A0A9J6BAB0"/>
<dbReference type="EMBL" id="JADBJN010000004">
    <property type="protein sequence ID" value="KAG5666629.1"/>
    <property type="molecule type" value="Genomic_DNA"/>
</dbReference>
<gene>
    <name evidence="2" type="ORF">PVAND_014645</name>
</gene>
<dbReference type="OrthoDB" id="8050269at2759"/>
<reference evidence="2" key="1">
    <citation type="submission" date="2021-03" db="EMBL/GenBank/DDBJ databases">
        <title>Chromosome level genome of the anhydrobiotic midge Polypedilum vanderplanki.</title>
        <authorList>
            <person name="Yoshida Y."/>
            <person name="Kikawada T."/>
            <person name="Gusev O."/>
        </authorList>
    </citation>
    <scope>NUCLEOTIDE SEQUENCE</scope>
    <source>
        <strain evidence="2">NIAS01</strain>
        <tissue evidence="2">Whole body or cell culture</tissue>
    </source>
</reference>
<feature type="domain" description="Retrovirus-related Pol polyprotein from transposon TNT 1-94-like beta-barrel" evidence="1">
    <location>
        <begin position="74"/>
        <end position="156"/>
    </location>
</feature>
<keyword evidence="3" id="KW-1185">Reference proteome</keyword>
<dbReference type="Pfam" id="PF22936">
    <property type="entry name" value="Pol_BBD"/>
    <property type="match status" value="1"/>
</dbReference>
<protein>
    <recommendedName>
        <fullName evidence="1">Retrovirus-related Pol polyprotein from transposon TNT 1-94-like beta-barrel domain-containing protein</fullName>
    </recommendedName>
</protein>
<dbReference type="Proteomes" id="UP001107558">
    <property type="component" value="Chromosome 4"/>
</dbReference>
<evidence type="ECO:0000313" key="2">
    <source>
        <dbReference type="EMBL" id="KAG5666629.1"/>
    </source>
</evidence>
<proteinExistence type="predicted"/>
<name>A0A9J6BAB0_POLVA</name>
<organism evidence="2 3">
    <name type="scientific">Polypedilum vanderplanki</name>
    <name type="common">Sleeping chironomid midge</name>
    <dbReference type="NCBI Taxonomy" id="319348"/>
    <lineage>
        <taxon>Eukaryota</taxon>
        <taxon>Metazoa</taxon>
        <taxon>Ecdysozoa</taxon>
        <taxon>Arthropoda</taxon>
        <taxon>Hexapoda</taxon>
        <taxon>Insecta</taxon>
        <taxon>Pterygota</taxon>
        <taxon>Neoptera</taxon>
        <taxon>Endopterygota</taxon>
        <taxon>Diptera</taxon>
        <taxon>Nematocera</taxon>
        <taxon>Chironomoidea</taxon>
        <taxon>Chironomidae</taxon>
        <taxon>Chironominae</taxon>
        <taxon>Polypedilum</taxon>
        <taxon>Polypedilum</taxon>
    </lineage>
</organism>
<evidence type="ECO:0000259" key="1">
    <source>
        <dbReference type="Pfam" id="PF22936"/>
    </source>
</evidence>
<accession>A0A9J6BAB0</accession>
<dbReference type="InterPro" id="IPR054722">
    <property type="entry name" value="PolX-like_BBD"/>
</dbReference>